<comment type="similarity">
    <text evidence="2 10">Belongs to the ExbD/TolR family.</text>
</comment>
<evidence type="ECO:0000256" key="7">
    <source>
        <dbReference type="ARBA" id="ARBA00022989"/>
    </source>
</evidence>
<gene>
    <name evidence="10 11" type="primary">tolR</name>
    <name evidence="11" type="ORF">G3I74_04560</name>
</gene>
<evidence type="ECO:0000256" key="8">
    <source>
        <dbReference type="ARBA" id="ARBA00023136"/>
    </source>
</evidence>
<evidence type="ECO:0000256" key="6">
    <source>
        <dbReference type="ARBA" id="ARBA00022692"/>
    </source>
</evidence>
<dbReference type="PANTHER" id="PTHR30558:SF7">
    <property type="entry name" value="TOL-PAL SYSTEM PROTEIN TOLR"/>
    <property type="match status" value="1"/>
</dbReference>
<dbReference type="Gene3D" id="3.30.420.270">
    <property type="match status" value="1"/>
</dbReference>
<reference evidence="11 12" key="1">
    <citation type="submission" date="2020-02" db="EMBL/GenBank/DDBJ databases">
        <authorList>
            <person name="Zhang X.-Y."/>
        </authorList>
    </citation>
    <scope>NUCLEOTIDE SEQUENCE [LARGE SCALE GENOMIC DNA]</scope>
    <source>
        <strain evidence="11 12">C33</strain>
    </source>
</reference>
<protein>
    <recommendedName>
        <fullName evidence="10">Tol-Pal system protein TolR</fullName>
    </recommendedName>
</protein>
<dbReference type="InterPro" id="IPR014168">
    <property type="entry name" value="Tol-Pal_TolR"/>
</dbReference>
<keyword evidence="6 10" id="KW-0812">Transmembrane</keyword>
<keyword evidence="7 10" id="KW-1133">Transmembrane helix</keyword>
<dbReference type="GO" id="GO:0015031">
    <property type="term" value="P:protein transport"/>
    <property type="evidence" value="ECO:0007669"/>
    <property type="project" value="InterPro"/>
</dbReference>
<evidence type="ECO:0000256" key="10">
    <source>
        <dbReference type="HAMAP-Rule" id="MF_02203"/>
    </source>
</evidence>
<evidence type="ECO:0000256" key="4">
    <source>
        <dbReference type="ARBA" id="ARBA00022519"/>
    </source>
</evidence>
<dbReference type="Pfam" id="PF02472">
    <property type="entry name" value="ExbD"/>
    <property type="match status" value="1"/>
</dbReference>
<dbReference type="EMBL" id="JAAGSC010000034">
    <property type="protein sequence ID" value="NDY94997.1"/>
    <property type="molecule type" value="Genomic_DNA"/>
</dbReference>
<evidence type="ECO:0000313" key="11">
    <source>
        <dbReference type="EMBL" id="NDY94997.1"/>
    </source>
</evidence>
<keyword evidence="8 10" id="KW-0472">Membrane</keyword>
<comment type="subcellular location">
    <subcellularLocation>
        <location evidence="10">Cell inner membrane</location>
        <topology evidence="10">Single-pass membrane protein</topology>
    </subcellularLocation>
    <subcellularLocation>
        <location evidence="1">Cell membrane</location>
        <topology evidence="1">Single-pass membrane protein</topology>
    </subcellularLocation>
</comment>
<dbReference type="NCBIfam" id="TIGR02801">
    <property type="entry name" value="tolR"/>
    <property type="match status" value="1"/>
</dbReference>
<accession>A0A845UU13</accession>
<dbReference type="GO" id="GO:0005886">
    <property type="term" value="C:plasma membrane"/>
    <property type="evidence" value="ECO:0007669"/>
    <property type="project" value="UniProtKB-SubCell"/>
</dbReference>
<dbReference type="Proteomes" id="UP000484885">
    <property type="component" value="Unassembled WGS sequence"/>
</dbReference>
<keyword evidence="4 10" id="KW-0997">Cell inner membrane</keyword>
<organism evidence="11 12">
    <name type="scientific">Wenzhouxiangella limi</name>
    <dbReference type="NCBI Taxonomy" id="2707351"/>
    <lineage>
        <taxon>Bacteria</taxon>
        <taxon>Pseudomonadati</taxon>
        <taxon>Pseudomonadota</taxon>
        <taxon>Gammaproteobacteria</taxon>
        <taxon>Chromatiales</taxon>
        <taxon>Wenzhouxiangellaceae</taxon>
        <taxon>Wenzhouxiangella</taxon>
    </lineage>
</organism>
<evidence type="ECO:0000313" key="12">
    <source>
        <dbReference type="Proteomes" id="UP000484885"/>
    </source>
</evidence>
<evidence type="ECO:0000256" key="9">
    <source>
        <dbReference type="ARBA" id="ARBA00023306"/>
    </source>
</evidence>
<comment type="function">
    <text evidence="10">Part of the Tol-Pal system, which plays a role in outer membrane invagination during cell division and is important for maintaining outer membrane integrity.</text>
</comment>
<keyword evidence="5 10" id="KW-0132">Cell division</keyword>
<comment type="caution">
    <text evidence="11">The sequence shown here is derived from an EMBL/GenBank/DDBJ whole genome shotgun (WGS) entry which is preliminary data.</text>
</comment>
<evidence type="ECO:0000256" key="5">
    <source>
        <dbReference type="ARBA" id="ARBA00022618"/>
    </source>
</evidence>
<feature type="transmembrane region" description="Helical" evidence="10">
    <location>
        <begin position="21"/>
        <end position="39"/>
    </location>
</feature>
<dbReference type="RefSeq" id="WP_164210409.1">
    <property type="nucleotide sequence ID" value="NZ_JAAGSC010000034.1"/>
</dbReference>
<evidence type="ECO:0000256" key="2">
    <source>
        <dbReference type="ARBA" id="ARBA00005811"/>
    </source>
</evidence>
<dbReference type="InterPro" id="IPR003400">
    <property type="entry name" value="ExbD"/>
</dbReference>
<keyword evidence="12" id="KW-1185">Reference proteome</keyword>
<name>A0A845UU13_9GAMM</name>
<dbReference type="AlphaFoldDB" id="A0A845UU13"/>
<sequence length="141" mass="15506">MSEVHVRRRRKRMSEMNVVPYIDVMLVLLIIFMVTAPLMNLGVEVELPTGAAEPMEDQGDPLLVTVTRSGEFYLDTGDAPQLIDGDTLRETVAAIAARNPQLQVTVSGDRDVPYQFIYSAMVELQRAGVASVGLTGDPEQE</sequence>
<evidence type="ECO:0000256" key="3">
    <source>
        <dbReference type="ARBA" id="ARBA00022475"/>
    </source>
</evidence>
<evidence type="ECO:0000256" key="1">
    <source>
        <dbReference type="ARBA" id="ARBA00004162"/>
    </source>
</evidence>
<proteinExistence type="inferred from homology"/>
<keyword evidence="9 10" id="KW-0131">Cell cycle</keyword>
<dbReference type="PANTHER" id="PTHR30558">
    <property type="entry name" value="EXBD MEMBRANE COMPONENT OF PMF-DRIVEN MACROMOLECULE IMPORT SYSTEM"/>
    <property type="match status" value="1"/>
</dbReference>
<dbReference type="GO" id="GO:0022857">
    <property type="term" value="F:transmembrane transporter activity"/>
    <property type="evidence" value="ECO:0007669"/>
    <property type="project" value="InterPro"/>
</dbReference>
<keyword evidence="3 10" id="KW-1003">Cell membrane</keyword>
<dbReference type="GO" id="GO:0051301">
    <property type="term" value="P:cell division"/>
    <property type="evidence" value="ECO:0007669"/>
    <property type="project" value="UniProtKB-UniRule"/>
</dbReference>
<comment type="subunit">
    <text evidence="10">The Tol-Pal system is composed of five core proteins: the inner membrane proteins TolA, TolQ and TolR, the periplasmic protein TolB and the outer membrane protein Pal. They form a network linking the inner and outer membranes and the peptidoglycan layer.</text>
</comment>
<dbReference type="HAMAP" id="MF_02203">
    <property type="entry name" value="TolR"/>
    <property type="match status" value="1"/>
</dbReference>